<dbReference type="AlphaFoldDB" id="A0A392RHB0"/>
<dbReference type="EMBL" id="LXQA010218928">
    <property type="protein sequence ID" value="MCI34975.1"/>
    <property type="molecule type" value="Genomic_DNA"/>
</dbReference>
<dbReference type="CDD" id="cd00303">
    <property type="entry name" value="retropepsin_like"/>
    <property type="match status" value="1"/>
</dbReference>
<dbReference type="Gene3D" id="2.40.70.10">
    <property type="entry name" value="Acid Proteases"/>
    <property type="match status" value="1"/>
</dbReference>
<reference evidence="1 2" key="1">
    <citation type="journal article" date="2018" name="Front. Plant Sci.">
        <title>Red Clover (Trifolium pratense) and Zigzag Clover (T. medium) - A Picture of Genomic Similarities and Differences.</title>
        <authorList>
            <person name="Dluhosova J."/>
            <person name="Istvanek J."/>
            <person name="Nedelnik J."/>
            <person name="Repkova J."/>
        </authorList>
    </citation>
    <scope>NUCLEOTIDE SEQUENCE [LARGE SCALE GENOMIC DNA]</scope>
    <source>
        <strain evidence="2">cv. 10/8</strain>
        <tissue evidence="1">Leaf</tissue>
    </source>
</reference>
<feature type="non-terminal residue" evidence="1">
    <location>
        <position position="1"/>
    </location>
</feature>
<evidence type="ECO:0008006" key="3">
    <source>
        <dbReference type="Google" id="ProtNLM"/>
    </source>
</evidence>
<evidence type="ECO:0000313" key="1">
    <source>
        <dbReference type="EMBL" id="MCI34975.1"/>
    </source>
</evidence>
<dbReference type="PANTHER" id="PTHR33067">
    <property type="entry name" value="RNA-DIRECTED DNA POLYMERASE-RELATED"/>
    <property type="match status" value="1"/>
</dbReference>
<dbReference type="PANTHER" id="PTHR33067:SF39">
    <property type="entry name" value="TRANSCRIPTION FACTOR INTERACTOR AND REGULATOR CCHC(ZN) FAMILY"/>
    <property type="match status" value="1"/>
</dbReference>
<feature type="non-terminal residue" evidence="1">
    <location>
        <position position="94"/>
    </location>
</feature>
<dbReference type="Proteomes" id="UP000265520">
    <property type="component" value="Unassembled WGS sequence"/>
</dbReference>
<name>A0A392RHB0_9FABA</name>
<protein>
    <recommendedName>
        <fullName evidence="3">Aspartic peptidase DDI1-type domain-containing protein</fullName>
    </recommendedName>
</protein>
<evidence type="ECO:0000313" key="2">
    <source>
        <dbReference type="Proteomes" id="UP000265520"/>
    </source>
</evidence>
<proteinExistence type="predicted"/>
<dbReference type="InterPro" id="IPR021109">
    <property type="entry name" value="Peptidase_aspartic_dom_sf"/>
</dbReference>
<sequence>ASINLTSLSMMRKIPGAIAKPTKMQLSLADRSITYSYGILQDVLVRVATFVFPANFVILDMEESTDVPLLLGRPFLATGRALIDMKMGDLMLRL</sequence>
<keyword evidence="2" id="KW-1185">Reference proteome</keyword>
<organism evidence="1 2">
    <name type="scientific">Trifolium medium</name>
    <dbReference type="NCBI Taxonomy" id="97028"/>
    <lineage>
        <taxon>Eukaryota</taxon>
        <taxon>Viridiplantae</taxon>
        <taxon>Streptophyta</taxon>
        <taxon>Embryophyta</taxon>
        <taxon>Tracheophyta</taxon>
        <taxon>Spermatophyta</taxon>
        <taxon>Magnoliopsida</taxon>
        <taxon>eudicotyledons</taxon>
        <taxon>Gunneridae</taxon>
        <taxon>Pentapetalae</taxon>
        <taxon>rosids</taxon>
        <taxon>fabids</taxon>
        <taxon>Fabales</taxon>
        <taxon>Fabaceae</taxon>
        <taxon>Papilionoideae</taxon>
        <taxon>50 kb inversion clade</taxon>
        <taxon>NPAAA clade</taxon>
        <taxon>Hologalegina</taxon>
        <taxon>IRL clade</taxon>
        <taxon>Trifolieae</taxon>
        <taxon>Trifolium</taxon>
    </lineage>
</organism>
<accession>A0A392RHB0</accession>
<comment type="caution">
    <text evidence="1">The sequence shown here is derived from an EMBL/GenBank/DDBJ whole genome shotgun (WGS) entry which is preliminary data.</text>
</comment>